<dbReference type="InterPro" id="IPR001128">
    <property type="entry name" value="Cyt_P450"/>
</dbReference>
<comment type="similarity">
    <text evidence="1">Belongs to the cytochrome P450 family.</text>
</comment>
<dbReference type="Pfam" id="PF00067">
    <property type="entry name" value="p450"/>
    <property type="match status" value="1"/>
</dbReference>
<dbReference type="PANTHER" id="PTHR46696:SF6">
    <property type="entry name" value="P450, PUTATIVE (EUROFUNG)-RELATED"/>
    <property type="match status" value="1"/>
</dbReference>
<keyword evidence="3" id="KW-1185">Reference proteome</keyword>
<dbReference type="GO" id="GO:0020037">
    <property type="term" value="F:heme binding"/>
    <property type="evidence" value="ECO:0007669"/>
    <property type="project" value="InterPro"/>
</dbReference>
<dbReference type="KEGG" id="acab:QRX50_44290"/>
<gene>
    <name evidence="2" type="ORF">QRX50_44290</name>
</gene>
<organism evidence="2 3">
    <name type="scientific">Amycolatopsis carbonis</name>
    <dbReference type="NCBI Taxonomy" id="715471"/>
    <lineage>
        <taxon>Bacteria</taxon>
        <taxon>Bacillati</taxon>
        <taxon>Actinomycetota</taxon>
        <taxon>Actinomycetes</taxon>
        <taxon>Pseudonocardiales</taxon>
        <taxon>Pseudonocardiaceae</taxon>
        <taxon>Amycolatopsis</taxon>
    </lineage>
</organism>
<reference evidence="2 3" key="1">
    <citation type="submission" date="2023-06" db="EMBL/GenBank/DDBJ databases">
        <authorList>
            <person name="Oyuntsetseg B."/>
            <person name="Kim S.B."/>
        </authorList>
    </citation>
    <scope>NUCLEOTIDE SEQUENCE [LARGE SCALE GENOMIC DNA]</scope>
    <source>
        <strain evidence="2 3">2-15</strain>
    </source>
</reference>
<sequence>MLLDSHPAQRAAVWADPALVPGAVEEILRFPLHPPRGGRPRRAKAGFAVGDHRVDAGDLVLLSAVAANLDETAFPDPREFDVRRDATGHLAFGHGPSYCLGAPLARLELQAVFTAVPRLLPDLHLAVAAEELRLRADLGHTAFAELPVTW</sequence>
<dbReference type="AlphaFoldDB" id="A0A9Y2IH91"/>
<dbReference type="GO" id="GO:0005506">
    <property type="term" value="F:iron ion binding"/>
    <property type="evidence" value="ECO:0007669"/>
    <property type="project" value="InterPro"/>
</dbReference>
<dbReference type="EMBL" id="CP127294">
    <property type="protein sequence ID" value="WIX78313.1"/>
    <property type="molecule type" value="Genomic_DNA"/>
</dbReference>
<dbReference type="GO" id="GO:0016705">
    <property type="term" value="F:oxidoreductase activity, acting on paired donors, with incorporation or reduction of molecular oxygen"/>
    <property type="evidence" value="ECO:0007669"/>
    <property type="project" value="InterPro"/>
</dbReference>
<dbReference type="Gene3D" id="1.10.630.10">
    <property type="entry name" value="Cytochrome P450"/>
    <property type="match status" value="1"/>
</dbReference>
<evidence type="ECO:0000256" key="1">
    <source>
        <dbReference type="ARBA" id="ARBA00010617"/>
    </source>
</evidence>
<dbReference type="RefSeq" id="WP_285969034.1">
    <property type="nucleotide sequence ID" value="NZ_CP127294.1"/>
</dbReference>
<proteinExistence type="inferred from homology"/>
<dbReference type="Proteomes" id="UP001236014">
    <property type="component" value="Chromosome"/>
</dbReference>
<name>A0A9Y2IH91_9PSEU</name>
<dbReference type="InterPro" id="IPR036396">
    <property type="entry name" value="Cyt_P450_sf"/>
</dbReference>
<dbReference type="InterPro" id="IPR002397">
    <property type="entry name" value="Cyt_P450_B"/>
</dbReference>
<evidence type="ECO:0000313" key="3">
    <source>
        <dbReference type="Proteomes" id="UP001236014"/>
    </source>
</evidence>
<dbReference type="SUPFAM" id="SSF48264">
    <property type="entry name" value="Cytochrome P450"/>
    <property type="match status" value="1"/>
</dbReference>
<dbReference type="GO" id="GO:0004497">
    <property type="term" value="F:monooxygenase activity"/>
    <property type="evidence" value="ECO:0007669"/>
    <property type="project" value="InterPro"/>
</dbReference>
<accession>A0A9Y2IH91</accession>
<protein>
    <submittedName>
        <fullName evidence="2">Cytochrome P450</fullName>
    </submittedName>
</protein>
<dbReference type="PANTHER" id="PTHR46696">
    <property type="entry name" value="P450, PUTATIVE (EUROFUNG)-RELATED"/>
    <property type="match status" value="1"/>
</dbReference>
<evidence type="ECO:0000313" key="2">
    <source>
        <dbReference type="EMBL" id="WIX78313.1"/>
    </source>
</evidence>
<dbReference type="PRINTS" id="PR00359">
    <property type="entry name" value="BP450"/>
</dbReference>